<organism evidence="1 2">
    <name type="scientific">Habropoda laboriosa</name>
    <dbReference type="NCBI Taxonomy" id="597456"/>
    <lineage>
        <taxon>Eukaryota</taxon>
        <taxon>Metazoa</taxon>
        <taxon>Ecdysozoa</taxon>
        <taxon>Arthropoda</taxon>
        <taxon>Hexapoda</taxon>
        <taxon>Insecta</taxon>
        <taxon>Pterygota</taxon>
        <taxon>Neoptera</taxon>
        <taxon>Endopterygota</taxon>
        <taxon>Hymenoptera</taxon>
        <taxon>Apocrita</taxon>
        <taxon>Aculeata</taxon>
        <taxon>Apoidea</taxon>
        <taxon>Anthophila</taxon>
        <taxon>Apidae</taxon>
        <taxon>Habropoda</taxon>
    </lineage>
</organism>
<sequence>MTTSRSLGSTRYFFVYVLLIGVLALFVGANASAADEVPAFFLKIAKNIPRVGRSDGYDDFLKSRKNIGKIGGLDADGQSESWPSYGNDQPFSRLIKRRVDYPALDDAWSWQHFPLAIEGPRELWRTLAGYTKDTTDDIDNEIWERKKRTGNEQALAVAEEN</sequence>
<protein>
    <submittedName>
        <fullName evidence="1">Uncharacterized protein</fullName>
    </submittedName>
</protein>
<reference evidence="1 2" key="1">
    <citation type="submission" date="2015-07" db="EMBL/GenBank/DDBJ databases">
        <title>The genome of Habropoda laboriosa.</title>
        <authorList>
            <person name="Pan H."/>
            <person name="Kapheim K."/>
        </authorList>
    </citation>
    <scope>NUCLEOTIDE SEQUENCE [LARGE SCALE GENOMIC DNA]</scope>
    <source>
        <strain evidence="1">0110345459</strain>
    </source>
</reference>
<dbReference type="EMBL" id="KQ414646">
    <property type="protein sequence ID" value="KOC66361.1"/>
    <property type="molecule type" value="Genomic_DNA"/>
</dbReference>
<gene>
    <name evidence="1" type="ORF">WH47_08753</name>
</gene>
<dbReference type="STRING" id="597456.A0A0L7R6I5"/>
<evidence type="ECO:0000313" key="2">
    <source>
        <dbReference type="Proteomes" id="UP000053825"/>
    </source>
</evidence>
<dbReference type="AlphaFoldDB" id="A0A0L7R6I5"/>
<keyword evidence="2" id="KW-1185">Reference proteome</keyword>
<proteinExistence type="predicted"/>
<name>A0A0L7R6I5_9HYME</name>
<dbReference type="Proteomes" id="UP000053825">
    <property type="component" value="Unassembled WGS sequence"/>
</dbReference>
<dbReference type="OrthoDB" id="6339926at2759"/>
<accession>A0A0L7R6I5</accession>
<evidence type="ECO:0000313" key="1">
    <source>
        <dbReference type="EMBL" id="KOC66361.1"/>
    </source>
</evidence>